<dbReference type="RefSeq" id="XP_056468892.1">
    <property type="nucleotide sequence ID" value="XM_056623904.1"/>
</dbReference>
<feature type="domain" description="Heterokaryon incompatibility" evidence="1">
    <location>
        <begin position="55"/>
        <end position="201"/>
    </location>
</feature>
<sequence>MGTTIPPSNLSRYHLWVPATIPENEPAHPKWLLDTERWKICDYGDVYKEVQRDGYGIMSYTWGRWADWDKPAVGVPDNLHWSVPTVENMPVELARRVVESMHLRYVWWDWMCVPQGRSLTPDHEKAKREEVGKQMAIYAGAKKSLVWLHSTTWGENSAVKLLLKNEVPKDNLEKYILELENLVRVAQEKEHWLSSGWTLQEGVLLSEGILLDHTGEALRDDRFIHNDGYASVIDLTAGLTTFAIRIAAAFMKISEVHDGGDYDEVVQFIRHSKENYKKLAMFLSSLVRSGLIAYTKSSPLYILAGKKSRFYGVKEDECWALLGALGIDTIPTPRLSEDNKDIAAHAWHTRLADGMYLPLGIFFDVHWKQGLPRLSWVGPPSENRTDAIHIQTETGAPFAMLQLRKNSTALYRDYEQVPTDDGFGYIRVLPVDVLEPSSMLYFPISDLEKRGAVRAGLFLGVIDIWAAEGHLEEKHRLTKFSLLSGV</sequence>
<proteinExistence type="predicted"/>
<dbReference type="InterPro" id="IPR010730">
    <property type="entry name" value="HET"/>
</dbReference>
<dbReference type="Proteomes" id="UP001149074">
    <property type="component" value="Unassembled WGS sequence"/>
</dbReference>
<comment type="caution">
    <text evidence="2">The sequence shown here is derived from an EMBL/GenBank/DDBJ whole genome shotgun (WGS) entry which is preliminary data.</text>
</comment>
<dbReference type="OrthoDB" id="2157530at2759"/>
<dbReference type="EMBL" id="JAPQKI010000011">
    <property type="protein sequence ID" value="KAJ5082370.1"/>
    <property type="molecule type" value="Genomic_DNA"/>
</dbReference>
<gene>
    <name evidence="2" type="ORF">N7532_011413</name>
</gene>
<dbReference type="AlphaFoldDB" id="A0A9W9EII8"/>
<evidence type="ECO:0000259" key="1">
    <source>
        <dbReference type="Pfam" id="PF06985"/>
    </source>
</evidence>
<reference evidence="2" key="1">
    <citation type="submission" date="2022-11" db="EMBL/GenBank/DDBJ databases">
        <authorList>
            <person name="Petersen C."/>
        </authorList>
    </citation>
    <scope>NUCLEOTIDE SEQUENCE</scope>
    <source>
        <strain evidence="2">IBT 30761</strain>
    </source>
</reference>
<organism evidence="2 3">
    <name type="scientific">Penicillium argentinense</name>
    <dbReference type="NCBI Taxonomy" id="1131581"/>
    <lineage>
        <taxon>Eukaryota</taxon>
        <taxon>Fungi</taxon>
        <taxon>Dikarya</taxon>
        <taxon>Ascomycota</taxon>
        <taxon>Pezizomycotina</taxon>
        <taxon>Eurotiomycetes</taxon>
        <taxon>Eurotiomycetidae</taxon>
        <taxon>Eurotiales</taxon>
        <taxon>Aspergillaceae</taxon>
        <taxon>Penicillium</taxon>
    </lineage>
</organism>
<evidence type="ECO:0000313" key="3">
    <source>
        <dbReference type="Proteomes" id="UP001149074"/>
    </source>
</evidence>
<reference evidence="2" key="2">
    <citation type="journal article" date="2023" name="IMA Fungus">
        <title>Comparative genomic study of the Penicillium genus elucidates a diverse pangenome and 15 lateral gene transfer events.</title>
        <authorList>
            <person name="Petersen C."/>
            <person name="Sorensen T."/>
            <person name="Nielsen M.R."/>
            <person name="Sondergaard T.E."/>
            <person name="Sorensen J.L."/>
            <person name="Fitzpatrick D.A."/>
            <person name="Frisvad J.C."/>
            <person name="Nielsen K.L."/>
        </authorList>
    </citation>
    <scope>NUCLEOTIDE SEQUENCE</scope>
    <source>
        <strain evidence="2">IBT 30761</strain>
    </source>
</reference>
<dbReference type="GeneID" id="81362883"/>
<accession>A0A9W9EII8</accession>
<dbReference type="Pfam" id="PF06985">
    <property type="entry name" value="HET"/>
    <property type="match status" value="1"/>
</dbReference>
<protein>
    <recommendedName>
        <fullName evidence="1">Heterokaryon incompatibility domain-containing protein</fullName>
    </recommendedName>
</protein>
<keyword evidence="3" id="KW-1185">Reference proteome</keyword>
<name>A0A9W9EII8_9EURO</name>
<evidence type="ECO:0000313" key="2">
    <source>
        <dbReference type="EMBL" id="KAJ5082370.1"/>
    </source>
</evidence>